<proteinExistence type="predicted"/>
<evidence type="ECO:0000313" key="2">
    <source>
        <dbReference type="Proteomes" id="UP000800093"/>
    </source>
</evidence>
<dbReference type="AlphaFoldDB" id="A0A9P4KGM2"/>
<gene>
    <name evidence="1" type="ORF">CC78DRAFT_566278</name>
</gene>
<name>A0A9P4KGM2_9PLEO</name>
<dbReference type="OrthoDB" id="3558752at2759"/>
<reference evidence="2" key="1">
    <citation type="journal article" date="2020" name="Stud. Mycol.">
        <title>101 Dothideomycetes genomes: A test case for predicting lifestyles and emergence of pathogens.</title>
        <authorList>
            <person name="Haridas S."/>
            <person name="Albert R."/>
            <person name="Binder M."/>
            <person name="Bloem J."/>
            <person name="LaButti K."/>
            <person name="Salamov A."/>
            <person name="Andreopoulos B."/>
            <person name="Baker S."/>
            <person name="Barry K."/>
            <person name="Bills G."/>
            <person name="Bluhm B."/>
            <person name="Cannon C."/>
            <person name="Castanera R."/>
            <person name="Culley D."/>
            <person name="Daum C."/>
            <person name="Ezra D."/>
            <person name="Gonzalez J."/>
            <person name="Henrissat B."/>
            <person name="Kuo A."/>
            <person name="Liang C."/>
            <person name="Lipzen A."/>
            <person name="Lutzoni F."/>
            <person name="Magnuson J."/>
            <person name="Mondo S."/>
            <person name="Nolan M."/>
            <person name="Ohm R."/>
            <person name="Pangilinan J."/>
            <person name="Park H.-J."/>
            <person name="Ramirez L."/>
            <person name="Alfaro M."/>
            <person name="Sun H."/>
            <person name="Tritt A."/>
            <person name="Yoshinaga Y."/>
            <person name="Zwiers L.-H."/>
            <person name="Turgeon B."/>
            <person name="Goodwin S."/>
            <person name="Spatafora J."/>
            <person name="Crous P."/>
            <person name="Grigoriev I."/>
        </authorList>
    </citation>
    <scope>NUCLEOTIDE SEQUENCE [LARGE SCALE GENOMIC DNA]</scope>
    <source>
        <strain evidence="2">CBS 304.66</strain>
    </source>
</reference>
<dbReference type="Proteomes" id="UP000800093">
    <property type="component" value="Unassembled WGS sequence"/>
</dbReference>
<organism evidence="1 2">
    <name type="scientific">Lojkania enalia</name>
    <dbReference type="NCBI Taxonomy" id="147567"/>
    <lineage>
        <taxon>Eukaryota</taxon>
        <taxon>Fungi</taxon>
        <taxon>Dikarya</taxon>
        <taxon>Ascomycota</taxon>
        <taxon>Pezizomycotina</taxon>
        <taxon>Dothideomycetes</taxon>
        <taxon>Pleosporomycetidae</taxon>
        <taxon>Pleosporales</taxon>
        <taxon>Pleosporales incertae sedis</taxon>
        <taxon>Lojkania</taxon>
    </lineage>
</organism>
<keyword evidence="2" id="KW-1185">Reference proteome</keyword>
<evidence type="ECO:0000313" key="1">
    <source>
        <dbReference type="EMBL" id="KAF2267333.1"/>
    </source>
</evidence>
<evidence type="ECO:0008006" key="3">
    <source>
        <dbReference type="Google" id="ProtNLM"/>
    </source>
</evidence>
<dbReference type="EMBL" id="ML986592">
    <property type="protein sequence ID" value="KAF2267333.1"/>
    <property type="molecule type" value="Genomic_DNA"/>
</dbReference>
<accession>A0A9P4KGM2</accession>
<sequence>MEVFATIGTISSLVQLVDFSSKCIAKSVRLYQAESGVLDENAAIECALNHLVSLKNELEIPSAVATDRLLQELCIAVTETTSELVHALEKLKVRGENTRWETMRKAIRSVWSKDKVRELEGRLDSFRSELNLHVSVRTRQQLCSLESHIASNLDSSNEMTKRVITAILSQESLFVTKFGEHETLLHTLIEDFKSNILDDLTLTRTKLVDAITEADHIAQRDHMKTREAISTAQKVSEQNTLRIHKSTIKEVQAVRVEFQDAAERRREEDLAAHEITQGQIAELNEAVQMLSAQIRDRDEELKGLLVAFHRTKNPRKMKELGERSNAVTSALLALETMHRTLKTLLPQSQPGTRKFVFATQPQDLFKITAFAHRVTTSASKVSGNDRDCASRNRNQPLESLLPYNAYFVYRYFWPRHYQTELIAIEDMEKKWPIRKYPDSDLVMFSHHNTLWLLVAVSVALRKHLSPETASYTLINETLRRARQRQYRDPCSNWDRNLKTDFEYWTLKADSREICCSRGGSEESSSSESILPCHGSEKKFQLDKLSLRERRSLDWMLDFLIGMLPLPLSMEFEIQKLGTVIFSRRPWHSVALINSPAYVIFLCLQSMHVNLKVYTTDDPSNAIFLSGDLDRSRIISPALTFN</sequence>
<comment type="caution">
    <text evidence="1">The sequence shown here is derived from an EMBL/GenBank/DDBJ whole genome shotgun (WGS) entry which is preliminary data.</text>
</comment>
<protein>
    <recommendedName>
        <fullName evidence="3">Fungal N-terminal domain-containing protein</fullName>
    </recommendedName>
</protein>